<reference evidence="1 2" key="1">
    <citation type="submission" date="2018-08" db="EMBL/GenBank/DDBJ databases">
        <title>Wenzhouxiangella salilacus sp. nov., a novel bacterium isolated from a saline lake in Xinjiang Province, China.</title>
        <authorList>
            <person name="Han S."/>
        </authorList>
    </citation>
    <scope>NUCLEOTIDE SEQUENCE [LARGE SCALE GENOMIC DNA]</scope>
    <source>
        <strain evidence="1 2">XDB06</strain>
    </source>
</reference>
<comment type="caution">
    <text evidence="1">The sequence shown here is derived from an EMBL/GenBank/DDBJ whole genome shotgun (WGS) entry which is preliminary data.</text>
</comment>
<dbReference type="AlphaFoldDB" id="A0A3E1K6V1"/>
<evidence type="ECO:0000313" key="1">
    <source>
        <dbReference type="EMBL" id="RFF29701.1"/>
    </source>
</evidence>
<evidence type="ECO:0000313" key="2">
    <source>
        <dbReference type="Proteomes" id="UP000260351"/>
    </source>
</evidence>
<name>A0A3E1K6V1_9GAMM</name>
<gene>
    <name evidence="1" type="ORF">DZC52_11505</name>
</gene>
<sequence length="64" mass="6857">MQQAVQDGNGHQMRSGVAVVITELTALLTTRLIAVLDQARRFLMGFGGHRVAVHTPAESGKKDA</sequence>
<organism evidence="1 2">
    <name type="scientific">Wenzhouxiangella sediminis</name>
    <dbReference type="NCBI Taxonomy" id="1792836"/>
    <lineage>
        <taxon>Bacteria</taxon>
        <taxon>Pseudomonadati</taxon>
        <taxon>Pseudomonadota</taxon>
        <taxon>Gammaproteobacteria</taxon>
        <taxon>Chromatiales</taxon>
        <taxon>Wenzhouxiangellaceae</taxon>
        <taxon>Wenzhouxiangella</taxon>
    </lineage>
</organism>
<keyword evidence="2" id="KW-1185">Reference proteome</keyword>
<dbReference type="Proteomes" id="UP000260351">
    <property type="component" value="Unassembled WGS sequence"/>
</dbReference>
<proteinExistence type="predicted"/>
<protein>
    <submittedName>
        <fullName evidence="1">Uncharacterized protein</fullName>
    </submittedName>
</protein>
<accession>A0A3E1K6V1</accession>
<dbReference type="EMBL" id="QUZK01000042">
    <property type="protein sequence ID" value="RFF29701.1"/>
    <property type="molecule type" value="Genomic_DNA"/>
</dbReference>